<dbReference type="InterPro" id="IPR044668">
    <property type="entry name" value="PuuD-like"/>
</dbReference>
<gene>
    <name evidence="1" type="ORF">NE863_31125</name>
</gene>
<keyword evidence="1" id="KW-0436">Ligase</keyword>
<dbReference type="GO" id="GO:0005829">
    <property type="term" value="C:cytosol"/>
    <property type="evidence" value="ECO:0007669"/>
    <property type="project" value="TreeGrafter"/>
</dbReference>
<reference evidence="1" key="1">
    <citation type="submission" date="2022-06" db="EMBL/GenBank/DDBJ databases">
        <title>Physiological and biochemical characterization and genomic elucidation of a strain of the genus Ensifer adhaerens M8 that combines arsenic oxidation and chromium reduction.</title>
        <authorList>
            <person name="Li X."/>
            <person name="Yu c."/>
        </authorList>
    </citation>
    <scope>NUCLEOTIDE SEQUENCE</scope>
    <source>
        <strain evidence="1">M8</strain>
        <plasmid evidence="1">pB</plasmid>
    </source>
</reference>
<dbReference type="PROSITE" id="PS51273">
    <property type="entry name" value="GATASE_TYPE_1"/>
    <property type="match status" value="1"/>
</dbReference>
<dbReference type="GO" id="GO:0006598">
    <property type="term" value="P:polyamine catabolic process"/>
    <property type="evidence" value="ECO:0007669"/>
    <property type="project" value="TreeGrafter"/>
</dbReference>
<dbReference type="RefSeq" id="WP_192373025.1">
    <property type="nucleotide sequence ID" value="NZ_CP084488.1"/>
</dbReference>
<proteinExistence type="predicted"/>
<dbReference type="GO" id="GO:0004642">
    <property type="term" value="F:phosphoribosylformylglycinamidine synthase activity"/>
    <property type="evidence" value="ECO:0007669"/>
    <property type="project" value="UniProtKB-EC"/>
</dbReference>
<dbReference type="PANTHER" id="PTHR43235">
    <property type="entry name" value="GLUTAMINE AMIDOTRANSFERASE PB2B2.05-RELATED"/>
    <property type="match status" value="1"/>
</dbReference>
<accession>A0A9Q8YD21</accession>
<dbReference type="Pfam" id="PF07722">
    <property type="entry name" value="Peptidase_C26"/>
    <property type="match status" value="1"/>
</dbReference>
<sequence length="234" mass="25646">MKRMPKIAVIMDENTSAGGGRYDVSRNYFSALRRAGAFAFGIPYVPDLVDQVVEDFDGFLSVGGRINFPKSWYVEGDQSQYPPSDRLAVDMALMESFLARDKPVLGICNGMQMLGCLNACRMVSDVHSSWPDALNHDQANFSHDVSVVPGTRMADILGIETFTVNTFHREAIVEVSGAVTVTARAPDGVVEAIEIGSQTFAMGLQWHPEMLDADSHPGARVFDAFVEASSRHLR</sequence>
<dbReference type="PANTHER" id="PTHR43235:SF1">
    <property type="entry name" value="GLUTAMINE AMIDOTRANSFERASE PB2B2.05-RELATED"/>
    <property type="match status" value="1"/>
</dbReference>
<name>A0A9Q8YD21_ENSAD</name>
<protein>
    <submittedName>
        <fullName evidence="1">Phosphoribosylformylglycinamidine synthase subunit PurQ</fullName>
        <ecNumber evidence="1">6.3.5.3</ecNumber>
    </submittedName>
</protein>
<dbReference type="GO" id="GO:0033969">
    <property type="term" value="F:gamma-glutamyl-gamma-aminobutyrate hydrolase activity"/>
    <property type="evidence" value="ECO:0007669"/>
    <property type="project" value="TreeGrafter"/>
</dbReference>
<dbReference type="InterPro" id="IPR011697">
    <property type="entry name" value="Peptidase_C26"/>
</dbReference>
<dbReference type="SUPFAM" id="SSF52317">
    <property type="entry name" value="Class I glutamine amidotransferase-like"/>
    <property type="match status" value="1"/>
</dbReference>
<geneLocation type="plasmid" evidence="1 2">
    <name>pB</name>
</geneLocation>
<dbReference type="EMBL" id="CP098809">
    <property type="protein sequence ID" value="USJ26955.1"/>
    <property type="molecule type" value="Genomic_DNA"/>
</dbReference>
<evidence type="ECO:0000313" key="2">
    <source>
        <dbReference type="Proteomes" id="UP001055460"/>
    </source>
</evidence>
<dbReference type="Gene3D" id="3.40.50.880">
    <property type="match status" value="1"/>
</dbReference>
<dbReference type="EC" id="6.3.5.3" evidence="1"/>
<dbReference type="InterPro" id="IPR029062">
    <property type="entry name" value="Class_I_gatase-like"/>
</dbReference>
<dbReference type="AlphaFoldDB" id="A0A9Q8YD21"/>
<keyword evidence="1" id="KW-0614">Plasmid</keyword>
<organism evidence="1 2">
    <name type="scientific">Ensifer adhaerens</name>
    <name type="common">Sinorhizobium morelense</name>
    <dbReference type="NCBI Taxonomy" id="106592"/>
    <lineage>
        <taxon>Bacteria</taxon>
        <taxon>Pseudomonadati</taxon>
        <taxon>Pseudomonadota</taxon>
        <taxon>Alphaproteobacteria</taxon>
        <taxon>Hyphomicrobiales</taxon>
        <taxon>Rhizobiaceae</taxon>
        <taxon>Sinorhizobium/Ensifer group</taxon>
        <taxon>Ensifer</taxon>
    </lineage>
</organism>
<evidence type="ECO:0000313" key="1">
    <source>
        <dbReference type="EMBL" id="USJ26955.1"/>
    </source>
</evidence>
<dbReference type="Proteomes" id="UP001055460">
    <property type="component" value="Plasmid pB"/>
</dbReference>